<dbReference type="STRING" id="1817828.A2722_02940"/>
<dbReference type="PANTHER" id="PTHR46401:SF2">
    <property type="entry name" value="GLYCOSYLTRANSFERASE WBBK-RELATED"/>
    <property type="match status" value="1"/>
</dbReference>
<dbReference type="Gene3D" id="3.40.50.2000">
    <property type="entry name" value="Glycogen Phosphorylase B"/>
    <property type="match status" value="2"/>
</dbReference>
<dbReference type="Pfam" id="PF13439">
    <property type="entry name" value="Glyco_transf_4"/>
    <property type="match status" value="1"/>
</dbReference>
<protein>
    <recommendedName>
        <fullName evidence="6">Glycosyl transferase family 1 domain-containing protein</fullName>
    </recommendedName>
</protein>
<dbReference type="AlphaFoldDB" id="A0A1F5PHC6"/>
<proteinExistence type="predicted"/>
<dbReference type="GO" id="GO:0009103">
    <property type="term" value="P:lipopolysaccharide biosynthetic process"/>
    <property type="evidence" value="ECO:0007669"/>
    <property type="project" value="TreeGrafter"/>
</dbReference>
<organism evidence="4 5">
    <name type="scientific">Candidatus Doudnabacteria bacterium RIFCSPHIGHO2_01_FULL_50_11</name>
    <dbReference type="NCBI Taxonomy" id="1817828"/>
    <lineage>
        <taxon>Bacteria</taxon>
        <taxon>Candidatus Doudnaibacteriota</taxon>
    </lineage>
</organism>
<dbReference type="GO" id="GO:0016757">
    <property type="term" value="F:glycosyltransferase activity"/>
    <property type="evidence" value="ECO:0007669"/>
    <property type="project" value="InterPro"/>
</dbReference>
<dbReference type="PANTHER" id="PTHR46401">
    <property type="entry name" value="GLYCOSYLTRANSFERASE WBBK-RELATED"/>
    <property type="match status" value="1"/>
</dbReference>
<evidence type="ECO:0000313" key="5">
    <source>
        <dbReference type="Proteomes" id="UP000178377"/>
    </source>
</evidence>
<evidence type="ECO:0000259" key="3">
    <source>
        <dbReference type="Pfam" id="PF13439"/>
    </source>
</evidence>
<dbReference type="InterPro" id="IPR001296">
    <property type="entry name" value="Glyco_trans_1"/>
</dbReference>
<evidence type="ECO:0000259" key="2">
    <source>
        <dbReference type="Pfam" id="PF00534"/>
    </source>
</evidence>
<dbReference type="EMBL" id="MFEO01000023">
    <property type="protein sequence ID" value="OGE89323.1"/>
    <property type="molecule type" value="Genomic_DNA"/>
</dbReference>
<name>A0A1F5PHC6_9BACT</name>
<gene>
    <name evidence="4" type="ORF">A2722_02940</name>
</gene>
<feature type="domain" description="Glycosyltransferase subfamily 4-like N-terminal" evidence="3">
    <location>
        <begin position="14"/>
        <end position="171"/>
    </location>
</feature>
<dbReference type="CDD" id="cd03801">
    <property type="entry name" value="GT4_PimA-like"/>
    <property type="match status" value="1"/>
</dbReference>
<sequence>MRAAFLTESLDKRNGWGRYSSSLIDALAKRRDVECFVATTPSQTTYAQGKFRLLPKLGEWSNLERWKKPLVLVRDVLSMRPHLRGFDVVHCLTERLLPLAYVLARGKHLIMTAHGTYALSPNTRWYLRYLYKRMYRSADQIICVSSHTEKRVASWVPEAKTFVINNGVDTQLADYPESPNSEGEYILTVGALKKRKGYHVTLAAFAAICADFPKLRYIIVAGTADPEYKAMLLKEIERRRLTGRVILKERISEAQLANLFRHCLFFILTPVETDQAFEGFGLVYLEAALFGKPSVGVSSSGSAEAIIGEETGVLVPQEDVASTAKAMRRLLDDSDLRVIMGKRSAEYAARSSWSKVADQYVRVYQSVLSRA</sequence>
<dbReference type="SUPFAM" id="SSF53756">
    <property type="entry name" value="UDP-Glycosyltransferase/glycogen phosphorylase"/>
    <property type="match status" value="1"/>
</dbReference>
<keyword evidence="1" id="KW-0808">Transferase</keyword>
<evidence type="ECO:0000313" key="4">
    <source>
        <dbReference type="EMBL" id="OGE89323.1"/>
    </source>
</evidence>
<feature type="domain" description="Glycosyl transferase family 1" evidence="2">
    <location>
        <begin position="180"/>
        <end position="344"/>
    </location>
</feature>
<accession>A0A1F5PHC6</accession>
<evidence type="ECO:0000256" key="1">
    <source>
        <dbReference type="ARBA" id="ARBA00022679"/>
    </source>
</evidence>
<dbReference type="Pfam" id="PF00534">
    <property type="entry name" value="Glycos_transf_1"/>
    <property type="match status" value="1"/>
</dbReference>
<evidence type="ECO:0008006" key="6">
    <source>
        <dbReference type="Google" id="ProtNLM"/>
    </source>
</evidence>
<dbReference type="InterPro" id="IPR028098">
    <property type="entry name" value="Glyco_trans_4-like_N"/>
</dbReference>
<reference evidence="4 5" key="1">
    <citation type="journal article" date="2016" name="Nat. Commun.">
        <title>Thousands of microbial genomes shed light on interconnected biogeochemical processes in an aquifer system.</title>
        <authorList>
            <person name="Anantharaman K."/>
            <person name="Brown C.T."/>
            <person name="Hug L.A."/>
            <person name="Sharon I."/>
            <person name="Castelle C.J."/>
            <person name="Probst A.J."/>
            <person name="Thomas B.C."/>
            <person name="Singh A."/>
            <person name="Wilkins M.J."/>
            <person name="Karaoz U."/>
            <person name="Brodie E.L."/>
            <person name="Williams K.H."/>
            <person name="Hubbard S.S."/>
            <person name="Banfield J.F."/>
        </authorList>
    </citation>
    <scope>NUCLEOTIDE SEQUENCE [LARGE SCALE GENOMIC DNA]</scope>
</reference>
<dbReference type="Proteomes" id="UP000178377">
    <property type="component" value="Unassembled WGS sequence"/>
</dbReference>
<comment type="caution">
    <text evidence="4">The sequence shown here is derived from an EMBL/GenBank/DDBJ whole genome shotgun (WGS) entry which is preliminary data.</text>
</comment>